<protein>
    <recommendedName>
        <fullName evidence="4">DUF3324 domain-containing protein</fullName>
    </recommendedName>
</protein>
<dbReference type="Proteomes" id="UP000075583">
    <property type="component" value="Unassembled WGS sequence"/>
</dbReference>
<evidence type="ECO:0008006" key="4">
    <source>
        <dbReference type="Google" id="ProtNLM"/>
    </source>
</evidence>
<keyword evidence="1" id="KW-0732">Signal</keyword>
<reference evidence="2" key="1">
    <citation type="submission" date="2016-01" db="EMBL/GenBank/DDBJ databases">
        <title>Genome sequencing of Roseivirga ehrenbergii KMM 6017.</title>
        <authorList>
            <person name="Selvaratnam C."/>
            <person name="Thevarajoo S."/>
            <person name="Goh K.M."/>
            <person name="Ee R."/>
            <person name="Chan K.-G."/>
            <person name="Chong C.S."/>
        </authorList>
    </citation>
    <scope>NUCLEOTIDE SEQUENCE [LARGE SCALE GENOMIC DNA]</scope>
    <source>
        <strain evidence="2">KMM 6017</strain>
    </source>
</reference>
<sequence>MKKIFLTLVLIASLASSAFASVTIINGLTHMYNGNSGDVIVGEIVLINGSDIEQRVKFSINEAIFSCGANRVFTEMNPHLQSSSGWIDSGVTERLLLPRERYVHKFKITIPKDQGLKGSFWSVMMVYVERPIKEEMLNNSIGLNTKIRYAVGLLTNVNGFDEPNLDFEQVQLDEKTGKRALGIKMKNDGAFIEGVKLSLEVYDSKGNKVKVLETDRNLVFPGVCKDYIIDISDLPEGEYQCLLLAEARKEYVGTNISLTQK</sequence>
<evidence type="ECO:0000313" key="3">
    <source>
        <dbReference type="Proteomes" id="UP000075583"/>
    </source>
</evidence>
<dbReference type="AlphaFoldDB" id="A0A150X868"/>
<dbReference type="EMBL" id="LQZQ01000045">
    <property type="protein sequence ID" value="KYG74927.1"/>
    <property type="molecule type" value="Genomic_DNA"/>
</dbReference>
<accession>A0A150X868</accession>
<organism evidence="2 3">
    <name type="scientific">Roseivirga ehrenbergii (strain DSM 102268 / JCM 13514 / KCTC 12282 / NCIMB 14502 / KMM 6017)</name>
    <dbReference type="NCBI Taxonomy" id="279360"/>
    <lineage>
        <taxon>Bacteria</taxon>
        <taxon>Pseudomonadati</taxon>
        <taxon>Bacteroidota</taxon>
        <taxon>Cytophagia</taxon>
        <taxon>Cytophagales</taxon>
        <taxon>Roseivirgaceae</taxon>
        <taxon>Roseivirga</taxon>
    </lineage>
</organism>
<dbReference type="OrthoDB" id="1119204at2"/>
<name>A0A150X868_ROSEK</name>
<feature type="chain" id="PRO_5007574375" description="DUF3324 domain-containing protein" evidence="1">
    <location>
        <begin position="21"/>
        <end position="261"/>
    </location>
</feature>
<proteinExistence type="predicted"/>
<evidence type="ECO:0000313" key="2">
    <source>
        <dbReference type="EMBL" id="KYG74927.1"/>
    </source>
</evidence>
<comment type="caution">
    <text evidence="2">The sequence shown here is derived from an EMBL/GenBank/DDBJ whole genome shotgun (WGS) entry which is preliminary data.</text>
</comment>
<dbReference type="STRING" id="279360.MB14_06915"/>
<gene>
    <name evidence="2" type="ORF">MB14_06915</name>
</gene>
<dbReference type="RefSeq" id="WP_062592397.1">
    <property type="nucleotide sequence ID" value="NZ_LQZQ01000045.1"/>
</dbReference>
<keyword evidence="3" id="KW-1185">Reference proteome</keyword>
<evidence type="ECO:0000256" key="1">
    <source>
        <dbReference type="SAM" id="SignalP"/>
    </source>
</evidence>
<feature type="signal peptide" evidence="1">
    <location>
        <begin position="1"/>
        <end position="20"/>
    </location>
</feature>